<feature type="transmembrane region" description="Helical" evidence="7">
    <location>
        <begin position="280"/>
        <end position="307"/>
    </location>
</feature>
<evidence type="ECO:0000313" key="11">
    <source>
        <dbReference type="Proteomes" id="UP001416393"/>
    </source>
</evidence>
<evidence type="ECO:0000259" key="9">
    <source>
        <dbReference type="Pfam" id="PF12704"/>
    </source>
</evidence>
<dbReference type="Proteomes" id="UP001416393">
    <property type="component" value="Unassembled WGS sequence"/>
</dbReference>
<evidence type="ECO:0000259" key="8">
    <source>
        <dbReference type="Pfam" id="PF02687"/>
    </source>
</evidence>
<name>A0ABV0ADB7_9FLAO</name>
<dbReference type="InterPro" id="IPR003838">
    <property type="entry name" value="ABC3_permease_C"/>
</dbReference>
<keyword evidence="5 7" id="KW-0472">Membrane</keyword>
<comment type="subcellular location">
    <subcellularLocation>
        <location evidence="1">Cell membrane</location>
        <topology evidence="1">Multi-pass membrane protein</topology>
    </subcellularLocation>
</comment>
<evidence type="ECO:0000313" key="10">
    <source>
        <dbReference type="EMBL" id="MEN3323459.1"/>
    </source>
</evidence>
<proteinExistence type="inferred from homology"/>
<keyword evidence="4 7" id="KW-1133">Transmembrane helix</keyword>
<keyword evidence="2" id="KW-1003">Cell membrane</keyword>
<keyword evidence="3 7" id="KW-0812">Transmembrane</keyword>
<dbReference type="Pfam" id="PF12704">
    <property type="entry name" value="MacB_PCD"/>
    <property type="match status" value="1"/>
</dbReference>
<dbReference type="EMBL" id="JAZHYP010000003">
    <property type="protein sequence ID" value="MEN3323459.1"/>
    <property type="molecule type" value="Genomic_DNA"/>
</dbReference>
<evidence type="ECO:0000256" key="1">
    <source>
        <dbReference type="ARBA" id="ARBA00004651"/>
    </source>
</evidence>
<evidence type="ECO:0000256" key="5">
    <source>
        <dbReference type="ARBA" id="ARBA00023136"/>
    </source>
</evidence>
<comment type="similarity">
    <text evidence="6">Belongs to the ABC-4 integral membrane protein family.</text>
</comment>
<protein>
    <submittedName>
        <fullName evidence="10">ABC transporter permease</fullName>
    </submittedName>
</protein>
<feature type="transmembrane region" description="Helical" evidence="7">
    <location>
        <begin position="374"/>
        <end position="393"/>
    </location>
</feature>
<evidence type="ECO:0000256" key="4">
    <source>
        <dbReference type="ARBA" id="ARBA00022989"/>
    </source>
</evidence>
<dbReference type="InterPro" id="IPR025857">
    <property type="entry name" value="MacB_PCD"/>
</dbReference>
<sequence>MFDLDLWREIFQSINKNRTRSLLSGFTVAFAILLFTILFGIANGLQNTFKEAFGTDAVNSIVIFPGTTTKANKGLQAGRRIQFKNEERDYIIKEFGDKVEFITSKVNLMVNASYRGKENSYQLRAVHPEYMFIENNEVKEGGRYINQNDIDNKKKVVVIGKVVDEDLFSKTNAVGKYINLSGISYQIVGVFTDEEGYNEENVIYVPLSTAQQVYGKHEDIDFLHLTYNPEMDSDAALLFGNELTKILKERFSVANSDQRAIRVQNMAQGTKQVDIMTSGLTVIILVIGFGTLIAGIVGVSNIMIFIVKERTKEIGIRKALGATPKSIVSIILIESILITAIAGYVGLLLGVGVLELVAPSLETYFIKDPGVSNGLVIGATITLISAGAIAGYLPAVKASKIKPIVALRND</sequence>
<dbReference type="RefSeq" id="WP_346241054.1">
    <property type="nucleotide sequence ID" value="NZ_JAZHYP010000003.1"/>
</dbReference>
<feature type="domain" description="ABC3 transporter permease C-terminal" evidence="8">
    <location>
        <begin position="286"/>
        <end position="403"/>
    </location>
</feature>
<evidence type="ECO:0000256" key="7">
    <source>
        <dbReference type="SAM" id="Phobius"/>
    </source>
</evidence>
<dbReference type="Pfam" id="PF02687">
    <property type="entry name" value="FtsX"/>
    <property type="match status" value="1"/>
</dbReference>
<accession>A0ABV0ADB7</accession>
<dbReference type="PANTHER" id="PTHR30572:SF4">
    <property type="entry name" value="ABC TRANSPORTER PERMEASE YTRF"/>
    <property type="match status" value="1"/>
</dbReference>
<keyword evidence="11" id="KW-1185">Reference proteome</keyword>
<evidence type="ECO:0000256" key="2">
    <source>
        <dbReference type="ARBA" id="ARBA00022475"/>
    </source>
</evidence>
<gene>
    <name evidence="10" type="ORF">VP395_06945</name>
</gene>
<organism evidence="10 11">
    <name type="scientific">Mariniflexile soesokkakense</name>
    <dbReference type="NCBI Taxonomy" id="1343160"/>
    <lineage>
        <taxon>Bacteria</taxon>
        <taxon>Pseudomonadati</taxon>
        <taxon>Bacteroidota</taxon>
        <taxon>Flavobacteriia</taxon>
        <taxon>Flavobacteriales</taxon>
        <taxon>Flavobacteriaceae</taxon>
        <taxon>Mariniflexile</taxon>
    </lineage>
</organism>
<feature type="transmembrane region" description="Helical" evidence="7">
    <location>
        <begin position="21"/>
        <end position="42"/>
    </location>
</feature>
<dbReference type="InterPro" id="IPR050250">
    <property type="entry name" value="Macrolide_Exporter_MacB"/>
</dbReference>
<evidence type="ECO:0000256" key="3">
    <source>
        <dbReference type="ARBA" id="ARBA00022692"/>
    </source>
</evidence>
<feature type="domain" description="MacB-like periplasmic core" evidence="9">
    <location>
        <begin position="21"/>
        <end position="236"/>
    </location>
</feature>
<comment type="caution">
    <text evidence="10">The sequence shown here is derived from an EMBL/GenBank/DDBJ whole genome shotgun (WGS) entry which is preliminary data.</text>
</comment>
<dbReference type="PANTHER" id="PTHR30572">
    <property type="entry name" value="MEMBRANE COMPONENT OF TRANSPORTER-RELATED"/>
    <property type="match status" value="1"/>
</dbReference>
<reference evidence="10 11" key="1">
    <citation type="submission" date="2024-01" db="EMBL/GenBank/DDBJ databases">
        <title>Mariniflexile litorale sp. nov., isolated from the shallow sediments of the Sea of Japan.</title>
        <authorList>
            <person name="Romanenko L."/>
            <person name="Bystritskaya E."/>
            <person name="Isaeva M."/>
        </authorList>
    </citation>
    <scope>NUCLEOTIDE SEQUENCE [LARGE SCALE GENOMIC DNA]</scope>
    <source>
        <strain evidence="10 11">KCTC 32427</strain>
    </source>
</reference>
<feature type="transmembrane region" description="Helical" evidence="7">
    <location>
        <begin position="327"/>
        <end position="354"/>
    </location>
</feature>
<evidence type="ECO:0000256" key="6">
    <source>
        <dbReference type="ARBA" id="ARBA00038076"/>
    </source>
</evidence>